<proteinExistence type="predicted"/>
<protein>
    <submittedName>
        <fullName evidence="1">Uncharacterized protein</fullName>
    </submittedName>
</protein>
<sequence length="90" mass="10152">MMESLLVDLANAGKQSFRHTLVGEILKQVHKYGVKRPVATHIDTRFAILFTICKDILRSKDALRMMVEQGDWNKIAASSTNTACFDVLKD</sequence>
<dbReference type="EMBL" id="BLLF01002779">
    <property type="protein sequence ID" value="GFH25313.1"/>
    <property type="molecule type" value="Genomic_DNA"/>
</dbReference>
<name>A0A699ZRK4_HAELA</name>
<evidence type="ECO:0000313" key="2">
    <source>
        <dbReference type="Proteomes" id="UP000485058"/>
    </source>
</evidence>
<reference evidence="1 2" key="1">
    <citation type="submission" date="2020-02" db="EMBL/GenBank/DDBJ databases">
        <title>Draft genome sequence of Haematococcus lacustris strain NIES-144.</title>
        <authorList>
            <person name="Morimoto D."/>
            <person name="Nakagawa S."/>
            <person name="Yoshida T."/>
            <person name="Sawayama S."/>
        </authorList>
    </citation>
    <scope>NUCLEOTIDE SEQUENCE [LARGE SCALE GENOMIC DNA]</scope>
    <source>
        <strain evidence="1 2">NIES-144</strain>
    </source>
</reference>
<evidence type="ECO:0000313" key="1">
    <source>
        <dbReference type="EMBL" id="GFH25313.1"/>
    </source>
</evidence>
<feature type="non-terminal residue" evidence="1">
    <location>
        <position position="90"/>
    </location>
</feature>
<gene>
    <name evidence="1" type="ORF">HaLaN_23252</name>
</gene>
<feature type="non-terminal residue" evidence="1">
    <location>
        <position position="1"/>
    </location>
</feature>
<accession>A0A699ZRK4</accession>
<keyword evidence="2" id="KW-1185">Reference proteome</keyword>
<dbReference type="Proteomes" id="UP000485058">
    <property type="component" value="Unassembled WGS sequence"/>
</dbReference>
<organism evidence="1 2">
    <name type="scientific">Haematococcus lacustris</name>
    <name type="common">Green alga</name>
    <name type="synonym">Haematococcus pluvialis</name>
    <dbReference type="NCBI Taxonomy" id="44745"/>
    <lineage>
        <taxon>Eukaryota</taxon>
        <taxon>Viridiplantae</taxon>
        <taxon>Chlorophyta</taxon>
        <taxon>core chlorophytes</taxon>
        <taxon>Chlorophyceae</taxon>
        <taxon>CS clade</taxon>
        <taxon>Chlamydomonadales</taxon>
        <taxon>Haematococcaceae</taxon>
        <taxon>Haematococcus</taxon>
    </lineage>
</organism>
<comment type="caution">
    <text evidence="1">The sequence shown here is derived from an EMBL/GenBank/DDBJ whole genome shotgun (WGS) entry which is preliminary data.</text>
</comment>
<dbReference type="AlphaFoldDB" id="A0A699ZRK4"/>